<evidence type="ECO:0000313" key="2">
    <source>
        <dbReference type="EMBL" id="KAH0557159.1"/>
    </source>
</evidence>
<organism evidence="2 3">
    <name type="scientific">Trichoglossum hirsutum</name>
    <dbReference type="NCBI Taxonomy" id="265104"/>
    <lineage>
        <taxon>Eukaryota</taxon>
        <taxon>Fungi</taxon>
        <taxon>Dikarya</taxon>
        <taxon>Ascomycota</taxon>
        <taxon>Pezizomycotina</taxon>
        <taxon>Geoglossomycetes</taxon>
        <taxon>Geoglossales</taxon>
        <taxon>Geoglossaceae</taxon>
        <taxon>Trichoglossum</taxon>
    </lineage>
</organism>
<dbReference type="Proteomes" id="UP000750711">
    <property type="component" value="Unassembled WGS sequence"/>
</dbReference>
<sequence length="1387" mass="155414">MASFWTEDKYQNQFFCALCGGPFARVFRTDVQIADPVCGPEQHGVPADDMSGSDEFSVPAEQNERVTLQEVWEGLSARTQLEYETQGYYEDAIEKLRRARIRQAYDGNKISSQDMRWTHIIRALIHRDAREQPQGGPEQLADEQCTYLTGRGVVRQDASWADAYPSIEAESDFEDAEEGEQSGIPEFDHTDFGFHMYEEPDRMDRKFRVGSIPFHDECWDLLGLAISVCGNRRGISSMTLGEDLSTDDLWNYLRGLVPPSPMRKWSELTADSLRKEALADPITRLSVGTMGNAGYREAHHCGDGRKWLHIEGFHWLAVSPAITPLLDEPINLPTEDLSIGNSSLALFQKGSTRDPFWELPQEIIVEIISYLTSLETSHWRIASVPVSSVRIPQKEFRRFIKEEMAYLPKLLRKTERYSSSDDPQIDWRMVYERISREWRTSDSLRNRRRIWKIVEPMADELVETSARNLEATFELSERMSERTAVVRGHVGVRSGAEGCRQTTMLTKLFPRAHGAPLGSQSPSGSTSGDELSGSSTANDTRSWVTAAELVRAVVSVRIWLAPETGNVSGFEFTFEPKLPGQGEVIEMKRFFGRQTSVSDTYDLESVGSPLLTGFIVCWDRGCLQGLRLVFEDATSPIDEYARGEFHSRCFGNWNGSVRRLVAPRKYRILAGFTGFINSLGCIETFAILEEKAVGVRYITPLRVPLSHQEASLWVEIPPNDVEILEREGPAVGDWRIRRAECEIFESTLQYQSPGKLKMISGFSDGEFLTGLRFQYEKNDECVVLRDFGHCSGGNVASFAIREEMIIAAAIIGHGDKGIHSLQVITSSGVLSPAFGERYLGQQKVFAPEPPEHERPRSAQRVYLKSAVIGFHCICDPKLKRIIQLGVVCKPIGPCPPSPPPSSNTSIFGSPSSYSLEYPRGFQVPFSETDDHSNYWVDGPPPNSFILGLKRSGCHKTVRVEPPPKFAGWVSFLDPISSITTYGNMDGIRFCYSDLTRPDRYFGNTKETLTKETHAFINPRKRINCIAIQNAGENLETTAPPTKLPKLIFLTSERRKRRVPGIEVESDYLSGIKFSFTSENLTGWDPLFDSDGITGAEPADLTAQIQHPWRTPSCLEPRPSVKISDNLSASYRVLSDFFDHIDQEHKVDGVKGYVSGGPGGQFCGLRFRRGGSWDTEPLGQASAYETLFLLDPDEVFTSIFVLSHPSFGEGSAIALCTSHGRTTAWIGRATTGRIVHKTPPRGRKAVGIYMAFSKVPEKCDSIGILHEKSKGLITKQVPPQAPDQSNLKIDEATNLNWACDPKDIPRGYRFCTDVESEEYPEDPAPQRAYSLFLPEHLEKLDSYVNTVPGRYGLKALRFHGNQKMGVVILGDWQEGFASPTQDQTIHIK</sequence>
<comment type="caution">
    <text evidence="2">The sequence shown here is derived from an EMBL/GenBank/DDBJ whole genome shotgun (WGS) entry which is preliminary data.</text>
</comment>
<feature type="compositionally biased region" description="Polar residues" evidence="1">
    <location>
        <begin position="518"/>
        <end position="537"/>
    </location>
</feature>
<feature type="region of interest" description="Disordered" evidence="1">
    <location>
        <begin position="512"/>
        <end position="537"/>
    </location>
</feature>
<dbReference type="EMBL" id="JAGHQM010000892">
    <property type="protein sequence ID" value="KAH0557159.1"/>
    <property type="molecule type" value="Genomic_DNA"/>
</dbReference>
<name>A0A9P8LA02_9PEZI</name>
<evidence type="ECO:0000313" key="3">
    <source>
        <dbReference type="Proteomes" id="UP000750711"/>
    </source>
</evidence>
<proteinExistence type="predicted"/>
<evidence type="ECO:0008006" key="4">
    <source>
        <dbReference type="Google" id="ProtNLM"/>
    </source>
</evidence>
<protein>
    <recommendedName>
        <fullName evidence="4">F-box domain-containing protein</fullName>
    </recommendedName>
</protein>
<gene>
    <name evidence="2" type="ORF">GP486_005053</name>
</gene>
<feature type="non-terminal residue" evidence="2">
    <location>
        <position position="1387"/>
    </location>
</feature>
<reference evidence="2" key="1">
    <citation type="submission" date="2021-03" db="EMBL/GenBank/DDBJ databases">
        <title>Comparative genomics and phylogenomic investigation of the class Geoglossomycetes provide insights into ecological specialization and systematics.</title>
        <authorList>
            <person name="Melie T."/>
            <person name="Pirro S."/>
            <person name="Miller A.N."/>
            <person name="Quandt A."/>
        </authorList>
    </citation>
    <scope>NUCLEOTIDE SEQUENCE</scope>
    <source>
        <strain evidence="2">CAQ_001_2017</strain>
    </source>
</reference>
<evidence type="ECO:0000256" key="1">
    <source>
        <dbReference type="SAM" id="MobiDB-lite"/>
    </source>
</evidence>
<accession>A0A9P8LA02</accession>
<keyword evidence="3" id="KW-1185">Reference proteome</keyword>